<dbReference type="EMBL" id="CP037452">
    <property type="protein sequence ID" value="QDV49992.1"/>
    <property type="molecule type" value="Genomic_DNA"/>
</dbReference>
<evidence type="ECO:0000313" key="2">
    <source>
        <dbReference type="EMBL" id="QDV49992.1"/>
    </source>
</evidence>
<feature type="chain" id="PRO_5022032628" description="Cna protein B-type domain protein" evidence="1">
    <location>
        <begin position="25"/>
        <end position="143"/>
    </location>
</feature>
<reference evidence="2 3" key="1">
    <citation type="submission" date="2019-03" db="EMBL/GenBank/DDBJ databases">
        <title>Deep-cultivation of Planctomycetes and their phenomic and genomic characterization uncovers novel biology.</title>
        <authorList>
            <person name="Wiegand S."/>
            <person name="Jogler M."/>
            <person name="Boedeker C."/>
            <person name="Pinto D."/>
            <person name="Vollmers J."/>
            <person name="Rivas-Marin E."/>
            <person name="Kohn T."/>
            <person name="Peeters S.H."/>
            <person name="Heuer A."/>
            <person name="Rast P."/>
            <person name="Oberbeckmann S."/>
            <person name="Bunk B."/>
            <person name="Jeske O."/>
            <person name="Meyerdierks A."/>
            <person name="Storesund J.E."/>
            <person name="Kallscheuer N."/>
            <person name="Luecker S."/>
            <person name="Lage O.M."/>
            <person name="Pohl T."/>
            <person name="Merkel B.J."/>
            <person name="Hornburger P."/>
            <person name="Mueller R.-W."/>
            <person name="Bruemmer F."/>
            <person name="Labrenz M."/>
            <person name="Spormann A.M."/>
            <person name="Op den Camp H."/>
            <person name="Overmann J."/>
            <person name="Amann R."/>
            <person name="Jetten M.S.M."/>
            <person name="Mascher T."/>
            <person name="Medema M.H."/>
            <person name="Devos D.P."/>
            <person name="Kaster A.-K."/>
            <person name="Ovreas L."/>
            <person name="Rohde M."/>
            <person name="Galperin M.Y."/>
            <person name="Jogler C."/>
        </authorList>
    </citation>
    <scope>NUCLEOTIDE SEQUENCE [LARGE SCALE GENOMIC DNA]</scope>
    <source>
        <strain evidence="2 3">Enr17</strain>
    </source>
</reference>
<feature type="signal peptide" evidence="1">
    <location>
        <begin position="1"/>
        <end position="24"/>
    </location>
</feature>
<dbReference type="AlphaFoldDB" id="A0A518IAD1"/>
<proteinExistence type="predicted"/>
<dbReference type="Gene3D" id="2.60.40.1120">
    <property type="entry name" value="Carboxypeptidase-like, regulatory domain"/>
    <property type="match status" value="1"/>
</dbReference>
<keyword evidence="3" id="KW-1185">Reference proteome</keyword>
<sequence precursor="true">MKLFDKKWSPLCALCVMFNLLVIAGCGGNNPRGIPRGDVTGEVLFQQKPVTEGVVTFYSEQTGIAAPADLDGNGLFTIPDGIEIGTYTVTVAPPFVEEVAGAPPASKPTPQYENIPQKYRAIETSDLRADVKEGGNQYVFKME</sequence>
<dbReference type="RefSeq" id="WP_145308168.1">
    <property type="nucleotide sequence ID" value="NZ_CP037452.1"/>
</dbReference>
<organism evidence="2 3">
    <name type="scientific">Gimesia fumaroli</name>
    <dbReference type="NCBI Taxonomy" id="2527976"/>
    <lineage>
        <taxon>Bacteria</taxon>
        <taxon>Pseudomonadati</taxon>
        <taxon>Planctomycetota</taxon>
        <taxon>Planctomycetia</taxon>
        <taxon>Planctomycetales</taxon>
        <taxon>Planctomycetaceae</taxon>
        <taxon>Gimesia</taxon>
    </lineage>
</organism>
<dbReference type="Proteomes" id="UP000318313">
    <property type="component" value="Chromosome"/>
</dbReference>
<dbReference type="PROSITE" id="PS51257">
    <property type="entry name" value="PROKAR_LIPOPROTEIN"/>
    <property type="match status" value="1"/>
</dbReference>
<accession>A0A518IAD1</accession>
<name>A0A518IAD1_9PLAN</name>
<gene>
    <name evidence="2" type="ORF">Enr17x_20180</name>
</gene>
<evidence type="ECO:0000313" key="3">
    <source>
        <dbReference type="Proteomes" id="UP000318313"/>
    </source>
</evidence>
<dbReference type="KEGG" id="gfm:Enr17x_20180"/>
<dbReference type="OrthoDB" id="287951at2"/>
<evidence type="ECO:0000256" key="1">
    <source>
        <dbReference type="SAM" id="SignalP"/>
    </source>
</evidence>
<protein>
    <recommendedName>
        <fullName evidence="4">Cna protein B-type domain protein</fullName>
    </recommendedName>
</protein>
<evidence type="ECO:0008006" key="4">
    <source>
        <dbReference type="Google" id="ProtNLM"/>
    </source>
</evidence>
<keyword evidence="1" id="KW-0732">Signal</keyword>